<sequence>MDFDDILQDIGEFGRYQQLLLIIVILPSLIPGGFHGFSQIFSVGVPEDYWCRLPPSLCQNFTENDAKKYFLPQEGAGNATRHSQCRMFDVDPDQFLDLVTNLTVPRSTPTIPCQHGWEYDRSVYRSTIATDWDLVCDKDFFPTLSLFINTVGTLVGSLIFGYLIDRIGRKKTFFLVLAIQIASGLATAAAPEFWTFCFFRFFNGLTLIPSWIIPFILCMELIGPSKRAPVGTTMSLALTLGVISLAGVAWLIRDWVQLQLAVTLPFVVFLGYWWFLPESPRWLLSQGKFDETMDIVRRIAKVNGVKLRENYIEEMFAKYKAAKALAADHKQYDAFDLFRTPNLRKKTIVIIFDTFCVYSVYNGLNFFVPHLGSEEHISFLLASLVELPSYLVLYLTLNRFGRRPVLLLSMVLGGAFCILCSVVPENNDHLVKVTFLISKFCITCSYFVTDLFATELFPTVVRGAGASLSQTISAVGLCFSPLIAYFAHKLFYLPLLIFGLLSIVGGVVSMILPETVNQPLPETLEEGEEFGKTHRWTAWARSPSQSPASITIHQRRSDGDVETSRNLLGGNGLSPQRAA</sequence>
<evidence type="ECO:0000313" key="9">
    <source>
        <dbReference type="Proteomes" id="UP000186922"/>
    </source>
</evidence>
<feature type="domain" description="Major facilitator superfamily (MFS) profile" evidence="7">
    <location>
        <begin position="86"/>
        <end position="517"/>
    </location>
</feature>
<feature type="transmembrane region" description="Helical" evidence="6">
    <location>
        <begin position="19"/>
        <end position="37"/>
    </location>
</feature>
<dbReference type="AlphaFoldDB" id="A0A1D1VQQ8"/>
<dbReference type="EMBL" id="BDGG01000010">
    <property type="protein sequence ID" value="GAV03917.1"/>
    <property type="molecule type" value="Genomic_DNA"/>
</dbReference>
<keyword evidence="2 6" id="KW-0812">Transmembrane</keyword>
<evidence type="ECO:0000256" key="3">
    <source>
        <dbReference type="ARBA" id="ARBA00022989"/>
    </source>
</evidence>
<evidence type="ECO:0000256" key="4">
    <source>
        <dbReference type="ARBA" id="ARBA00023136"/>
    </source>
</evidence>
<evidence type="ECO:0000256" key="6">
    <source>
        <dbReference type="SAM" id="Phobius"/>
    </source>
</evidence>
<comment type="subcellular location">
    <subcellularLocation>
        <location evidence="1">Membrane</location>
        <topology evidence="1">Multi-pass membrane protein</topology>
    </subcellularLocation>
</comment>
<dbReference type="STRING" id="947166.A0A1D1VQQ8"/>
<feature type="transmembrane region" description="Helical" evidence="6">
    <location>
        <begin position="140"/>
        <end position="160"/>
    </location>
</feature>
<feature type="transmembrane region" description="Helical" evidence="6">
    <location>
        <begin position="465"/>
        <end position="485"/>
    </location>
</feature>
<feature type="compositionally biased region" description="Polar residues" evidence="5">
    <location>
        <begin position="542"/>
        <end position="552"/>
    </location>
</feature>
<comment type="caution">
    <text evidence="8">The sequence shown here is derived from an EMBL/GenBank/DDBJ whole genome shotgun (WGS) entry which is preliminary data.</text>
</comment>
<feature type="transmembrane region" description="Helical" evidence="6">
    <location>
        <begin position="376"/>
        <end position="397"/>
    </location>
</feature>
<dbReference type="InterPro" id="IPR005828">
    <property type="entry name" value="MFS_sugar_transport-like"/>
</dbReference>
<evidence type="ECO:0000256" key="2">
    <source>
        <dbReference type="ARBA" id="ARBA00022692"/>
    </source>
</evidence>
<feature type="transmembrane region" description="Helical" evidence="6">
    <location>
        <begin position="172"/>
        <end position="190"/>
    </location>
</feature>
<feature type="transmembrane region" description="Helical" evidence="6">
    <location>
        <begin position="202"/>
        <end position="222"/>
    </location>
</feature>
<proteinExistence type="predicted"/>
<dbReference type="GO" id="GO:0016020">
    <property type="term" value="C:membrane"/>
    <property type="evidence" value="ECO:0007669"/>
    <property type="project" value="UniProtKB-SubCell"/>
</dbReference>
<evidence type="ECO:0000256" key="1">
    <source>
        <dbReference type="ARBA" id="ARBA00004141"/>
    </source>
</evidence>
<organism evidence="8 9">
    <name type="scientific">Ramazzottius varieornatus</name>
    <name type="common">Water bear</name>
    <name type="synonym">Tardigrade</name>
    <dbReference type="NCBI Taxonomy" id="947166"/>
    <lineage>
        <taxon>Eukaryota</taxon>
        <taxon>Metazoa</taxon>
        <taxon>Ecdysozoa</taxon>
        <taxon>Tardigrada</taxon>
        <taxon>Eutardigrada</taxon>
        <taxon>Parachela</taxon>
        <taxon>Hypsibioidea</taxon>
        <taxon>Ramazzottiidae</taxon>
        <taxon>Ramazzottius</taxon>
    </lineage>
</organism>
<dbReference type="PROSITE" id="PS50850">
    <property type="entry name" value="MFS"/>
    <property type="match status" value="1"/>
</dbReference>
<feature type="transmembrane region" description="Helical" evidence="6">
    <location>
        <begin position="430"/>
        <end position="453"/>
    </location>
</feature>
<feature type="region of interest" description="Disordered" evidence="5">
    <location>
        <begin position="541"/>
        <end position="579"/>
    </location>
</feature>
<feature type="transmembrane region" description="Helical" evidence="6">
    <location>
        <begin position="404"/>
        <end position="424"/>
    </location>
</feature>
<reference evidence="8 9" key="1">
    <citation type="journal article" date="2016" name="Nat. Commun.">
        <title>Extremotolerant tardigrade genome and improved radiotolerance of human cultured cells by tardigrade-unique protein.</title>
        <authorList>
            <person name="Hashimoto T."/>
            <person name="Horikawa D.D."/>
            <person name="Saito Y."/>
            <person name="Kuwahara H."/>
            <person name="Kozuka-Hata H."/>
            <person name="Shin-I T."/>
            <person name="Minakuchi Y."/>
            <person name="Ohishi K."/>
            <person name="Motoyama A."/>
            <person name="Aizu T."/>
            <person name="Enomoto A."/>
            <person name="Kondo K."/>
            <person name="Tanaka S."/>
            <person name="Hara Y."/>
            <person name="Koshikawa S."/>
            <person name="Sagara H."/>
            <person name="Miura T."/>
            <person name="Yokobori S."/>
            <person name="Miyagawa K."/>
            <person name="Suzuki Y."/>
            <person name="Kubo T."/>
            <person name="Oyama M."/>
            <person name="Kohara Y."/>
            <person name="Fujiyama A."/>
            <person name="Arakawa K."/>
            <person name="Katayama T."/>
            <person name="Toyoda A."/>
            <person name="Kunieda T."/>
        </authorList>
    </citation>
    <scope>NUCLEOTIDE SEQUENCE [LARGE SCALE GENOMIC DNA]</scope>
    <source>
        <strain evidence="8 9">YOKOZUNA-1</strain>
    </source>
</reference>
<feature type="transmembrane region" description="Helical" evidence="6">
    <location>
        <begin position="258"/>
        <end position="276"/>
    </location>
</feature>
<dbReference type="PANTHER" id="PTHR24064">
    <property type="entry name" value="SOLUTE CARRIER FAMILY 22 MEMBER"/>
    <property type="match status" value="1"/>
</dbReference>
<dbReference type="InterPro" id="IPR020846">
    <property type="entry name" value="MFS_dom"/>
</dbReference>
<feature type="transmembrane region" description="Helical" evidence="6">
    <location>
        <begin position="347"/>
        <end position="364"/>
    </location>
</feature>
<keyword evidence="3 6" id="KW-1133">Transmembrane helix</keyword>
<evidence type="ECO:0000313" key="8">
    <source>
        <dbReference type="EMBL" id="GAV03917.1"/>
    </source>
</evidence>
<dbReference type="Gene3D" id="1.20.1250.20">
    <property type="entry name" value="MFS general substrate transporter like domains"/>
    <property type="match status" value="1"/>
</dbReference>
<dbReference type="GO" id="GO:0022857">
    <property type="term" value="F:transmembrane transporter activity"/>
    <property type="evidence" value="ECO:0007669"/>
    <property type="project" value="InterPro"/>
</dbReference>
<accession>A0A1D1VQQ8</accession>
<dbReference type="Proteomes" id="UP000186922">
    <property type="component" value="Unassembled WGS sequence"/>
</dbReference>
<feature type="transmembrane region" description="Helical" evidence="6">
    <location>
        <begin position="491"/>
        <end position="512"/>
    </location>
</feature>
<dbReference type="InterPro" id="IPR036259">
    <property type="entry name" value="MFS_trans_sf"/>
</dbReference>
<protein>
    <recommendedName>
        <fullName evidence="7">Major facilitator superfamily (MFS) profile domain-containing protein</fullName>
    </recommendedName>
</protein>
<name>A0A1D1VQQ8_RAMVA</name>
<dbReference type="OrthoDB" id="10021984at2759"/>
<dbReference type="CDD" id="cd17317">
    <property type="entry name" value="MFS_SLC22"/>
    <property type="match status" value="1"/>
</dbReference>
<dbReference type="Pfam" id="PF00083">
    <property type="entry name" value="Sugar_tr"/>
    <property type="match status" value="1"/>
</dbReference>
<evidence type="ECO:0000256" key="5">
    <source>
        <dbReference type="SAM" id="MobiDB-lite"/>
    </source>
</evidence>
<evidence type="ECO:0000259" key="7">
    <source>
        <dbReference type="PROSITE" id="PS50850"/>
    </source>
</evidence>
<keyword evidence="9" id="KW-1185">Reference proteome</keyword>
<feature type="transmembrane region" description="Helical" evidence="6">
    <location>
        <begin position="234"/>
        <end position="252"/>
    </location>
</feature>
<keyword evidence="4 6" id="KW-0472">Membrane</keyword>
<dbReference type="SUPFAM" id="SSF103473">
    <property type="entry name" value="MFS general substrate transporter"/>
    <property type="match status" value="1"/>
</dbReference>
<gene>
    <name evidence="8" type="primary">RvY_14281-1</name>
    <name evidence="8" type="synonym">RvY_14281.1</name>
    <name evidence="8" type="ORF">RvY_14281</name>
</gene>